<gene>
    <name evidence="3" type="ORF">LUZ62_067818</name>
</gene>
<accession>A0AAV8CR01</accession>
<dbReference type="InterPro" id="IPR044730">
    <property type="entry name" value="RNase_H-like_dom_plant"/>
</dbReference>
<dbReference type="PANTHER" id="PTHR33116:SF78">
    <property type="entry name" value="OS12G0587133 PROTEIN"/>
    <property type="match status" value="1"/>
</dbReference>
<dbReference type="Proteomes" id="UP001140206">
    <property type="component" value="Chromosome 4"/>
</dbReference>
<feature type="domain" description="Reverse transcriptase zinc-binding" evidence="2">
    <location>
        <begin position="231"/>
        <end position="321"/>
    </location>
</feature>
<dbReference type="GO" id="GO:0004523">
    <property type="term" value="F:RNA-DNA hybrid ribonuclease activity"/>
    <property type="evidence" value="ECO:0007669"/>
    <property type="project" value="InterPro"/>
</dbReference>
<dbReference type="InterPro" id="IPR026960">
    <property type="entry name" value="RVT-Znf"/>
</dbReference>
<feature type="domain" description="RNase H type-1" evidence="1">
    <location>
        <begin position="424"/>
        <end position="549"/>
    </location>
</feature>
<name>A0AAV8CR01_9POAL</name>
<dbReference type="PANTHER" id="PTHR33116">
    <property type="entry name" value="REVERSE TRANSCRIPTASE ZINC-BINDING DOMAIN-CONTAINING PROTEIN-RELATED-RELATED"/>
    <property type="match status" value="1"/>
</dbReference>
<sequence>MLSHAGRLVLINSVLVTLPVYFMSFEVIPKGILKKLNSLLAKFFWGKIGQERYMALISWKKVCVPIEKGGLGVKDIQCFGEALFQKVVWTLMSNDRTMWAQVVKAKYYPRIGFWNAKSNSSASPMWKQVNKLKQRFKEDVGWCIGDGQGVSAIAQPWFRGWEAMRQYTHLDAQKKVANLFDFANNHWKIEELQELFNQEQVKAIMEDASKPSVEMAVSDKLVWKHTNSGAYTVKEGYKQLVRNNPISGKIDGALWARIWGWKNVAPKVRVFMWRLLSKALPISQNMHTRINSFSPTCQRCLEENEYEVHCFFFCQGSRAVWFGSQLGVQTQYLPLDIQEAVMQICTRLDDEQVKFFCYTMWELWKERNETVLNKKSFQPKAVLQRVKGWLEPIDNTPHVAIQRRQMRREERFIVSREGWQIIMDGSWDGTQAAGTAHLIYKGGKLMAMGMQSHKLQDPFLTETVALKLAIKHTKELVDTDEAQSFHFFTDCANLVCAIEENEVQNLPSWRASGELLQIAADMSYWGSAAKVIHIQREGVQAAHSLANHARTGSTNYQGVPHNTIWPMLHHSMFLDDQFFQQVQEAPP</sequence>
<dbReference type="InterPro" id="IPR036397">
    <property type="entry name" value="RNaseH_sf"/>
</dbReference>
<reference evidence="3" key="1">
    <citation type="submission" date="2022-08" db="EMBL/GenBank/DDBJ databases">
        <authorList>
            <person name="Marques A."/>
        </authorList>
    </citation>
    <scope>NUCLEOTIDE SEQUENCE</scope>
    <source>
        <strain evidence="3">RhyPub2mFocal</strain>
        <tissue evidence="3">Leaves</tissue>
    </source>
</reference>
<dbReference type="Gene3D" id="3.30.420.10">
    <property type="entry name" value="Ribonuclease H-like superfamily/Ribonuclease H"/>
    <property type="match status" value="1"/>
</dbReference>
<proteinExistence type="predicted"/>
<dbReference type="Pfam" id="PF13966">
    <property type="entry name" value="zf-RVT"/>
    <property type="match status" value="1"/>
</dbReference>
<evidence type="ECO:0000313" key="4">
    <source>
        <dbReference type="Proteomes" id="UP001140206"/>
    </source>
</evidence>
<dbReference type="Pfam" id="PF13456">
    <property type="entry name" value="RVT_3"/>
    <property type="match status" value="1"/>
</dbReference>
<evidence type="ECO:0000259" key="2">
    <source>
        <dbReference type="Pfam" id="PF13966"/>
    </source>
</evidence>
<protein>
    <submittedName>
        <fullName evidence="3">RNA-directed DNA polymerase (Reverse transcriptase)-related family protein</fullName>
    </submittedName>
</protein>
<dbReference type="CDD" id="cd06222">
    <property type="entry name" value="RNase_H_like"/>
    <property type="match status" value="1"/>
</dbReference>
<evidence type="ECO:0000259" key="1">
    <source>
        <dbReference type="Pfam" id="PF13456"/>
    </source>
</evidence>
<comment type="caution">
    <text evidence="3">The sequence shown here is derived from an EMBL/GenBank/DDBJ whole genome shotgun (WGS) entry which is preliminary data.</text>
</comment>
<evidence type="ECO:0000313" key="3">
    <source>
        <dbReference type="EMBL" id="KAJ4757443.1"/>
    </source>
</evidence>
<dbReference type="GO" id="GO:0003964">
    <property type="term" value="F:RNA-directed DNA polymerase activity"/>
    <property type="evidence" value="ECO:0007669"/>
    <property type="project" value="UniProtKB-KW"/>
</dbReference>
<dbReference type="EMBL" id="JAMFTS010000004">
    <property type="protein sequence ID" value="KAJ4757443.1"/>
    <property type="molecule type" value="Genomic_DNA"/>
</dbReference>
<keyword evidence="3" id="KW-0808">Transferase</keyword>
<dbReference type="AlphaFoldDB" id="A0AAV8CR01"/>
<dbReference type="InterPro" id="IPR002156">
    <property type="entry name" value="RNaseH_domain"/>
</dbReference>
<organism evidence="3 4">
    <name type="scientific">Rhynchospora pubera</name>
    <dbReference type="NCBI Taxonomy" id="906938"/>
    <lineage>
        <taxon>Eukaryota</taxon>
        <taxon>Viridiplantae</taxon>
        <taxon>Streptophyta</taxon>
        <taxon>Embryophyta</taxon>
        <taxon>Tracheophyta</taxon>
        <taxon>Spermatophyta</taxon>
        <taxon>Magnoliopsida</taxon>
        <taxon>Liliopsida</taxon>
        <taxon>Poales</taxon>
        <taxon>Cyperaceae</taxon>
        <taxon>Cyperoideae</taxon>
        <taxon>Rhynchosporeae</taxon>
        <taxon>Rhynchospora</taxon>
    </lineage>
</organism>
<keyword evidence="3" id="KW-0695">RNA-directed DNA polymerase</keyword>
<dbReference type="GO" id="GO:0003676">
    <property type="term" value="F:nucleic acid binding"/>
    <property type="evidence" value="ECO:0007669"/>
    <property type="project" value="InterPro"/>
</dbReference>
<keyword evidence="3" id="KW-0548">Nucleotidyltransferase</keyword>
<keyword evidence="4" id="KW-1185">Reference proteome</keyword>